<name>A0AAW5UYR6_9BACT</name>
<accession>A0AAW5UYR6</accession>
<protein>
    <submittedName>
        <fullName evidence="1">Uncharacterized protein</fullName>
    </submittedName>
</protein>
<proteinExistence type="predicted"/>
<dbReference type="EMBL" id="JAPDUM010000001">
    <property type="protein sequence ID" value="MCW4163895.1"/>
    <property type="molecule type" value="Genomic_DNA"/>
</dbReference>
<reference evidence="1" key="1">
    <citation type="submission" date="2022-11" db="EMBL/GenBank/DDBJ databases">
        <title>Genomic repertoires linked with pathogenic potency of arthritogenic Prevotella copri isolated from the gut of rheumatoid arthritis patients.</title>
        <authorList>
            <person name="Nii T."/>
            <person name="Maeda Y."/>
            <person name="Motooka D."/>
            <person name="Naito M."/>
            <person name="Matsumoto Y."/>
            <person name="Ogawa T."/>
            <person name="Oguro-Igashira E."/>
            <person name="Kishikawa T."/>
            <person name="Yamashita M."/>
            <person name="Koizumi S."/>
            <person name="Kurakawa T."/>
            <person name="Okumura R."/>
            <person name="Kayama H."/>
            <person name="Murakami M."/>
            <person name="Sakaguchi T."/>
            <person name="Das B."/>
            <person name="Nakamura S."/>
            <person name="Okada Y."/>
            <person name="Kumanogoh A."/>
            <person name="Takeda K."/>
        </authorList>
    </citation>
    <scope>NUCLEOTIDE SEQUENCE</scope>
    <source>
        <strain evidence="1">RA-N001-16</strain>
    </source>
</reference>
<dbReference type="Proteomes" id="UP001209476">
    <property type="component" value="Unassembled WGS sequence"/>
</dbReference>
<organism evidence="1 2">
    <name type="scientific">Segatella copri</name>
    <dbReference type="NCBI Taxonomy" id="165179"/>
    <lineage>
        <taxon>Bacteria</taxon>
        <taxon>Pseudomonadati</taxon>
        <taxon>Bacteroidota</taxon>
        <taxon>Bacteroidia</taxon>
        <taxon>Bacteroidales</taxon>
        <taxon>Prevotellaceae</taxon>
        <taxon>Segatella</taxon>
    </lineage>
</organism>
<sequence length="90" mass="10913">MFEMLHQREWIEQNTSDTHPAYTWLDFEFSINDKTVRILDGTDNIFKKYKTEEEKWKLNNYQFPKFNQEMIVVEGVSDICFDNLCNHKVS</sequence>
<evidence type="ECO:0000313" key="2">
    <source>
        <dbReference type="Proteomes" id="UP001209476"/>
    </source>
</evidence>
<dbReference type="RefSeq" id="WP_264960504.1">
    <property type="nucleotide sequence ID" value="NZ_JAPDUM010000001.1"/>
</dbReference>
<gene>
    <name evidence="1" type="ORF">ONS98_01375</name>
</gene>
<evidence type="ECO:0000313" key="1">
    <source>
        <dbReference type="EMBL" id="MCW4163895.1"/>
    </source>
</evidence>
<dbReference type="AlphaFoldDB" id="A0AAW5UYR6"/>
<comment type="caution">
    <text evidence="1">The sequence shown here is derived from an EMBL/GenBank/DDBJ whole genome shotgun (WGS) entry which is preliminary data.</text>
</comment>